<proteinExistence type="predicted"/>
<organism evidence="1 2">
    <name type="scientific">Agathobaculum hominis</name>
    <dbReference type="NCBI Taxonomy" id="2763014"/>
    <lineage>
        <taxon>Bacteria</taxon>
        <taxon>Bacillati</taxon>
        <taxon>Bacillota</taxon>
        <taxon>Clostridia</taxon>
        <taxon>Eubacteriales</taxon>
        <taxon>Butyricicoccaceae</taxon>
        <taxon>Agathobaculum</taxon>
    </lineage>
</organism>
<evidence type="ECO:0008006" key="3">
    <source>
        <dbReference type="Google" id="ProtNLM"/>
    </source>
</evidence>
<sequence length="548" mass="64736">MEKAMQNQKGKAKQEPDGARLLARTVKSGLPLKGSQADALEVERWRQTFAVKCAPGGTDWSISKKLFSKAGFILQRTRFGEDELRMVLLDRGLIFTQEFDTLIDMNASFEDRVTNGRFYRKSATDYDSPLQYAEAVFVKQHSEMSSNIRKCFEQYTRIAKERKLTREQLKKLTPPTEGLTKAESEWLQKAINNDFLASWDWYFWIKTGGKHFRTEISEAHCRIFNEINEQASEFDRLRKKAIEWYELSDEQKKFASISQESAKIILEKFNSIYPQWTIRNIDKCAEKLIMSEEKALFVMYTIVDKAKRSKASDKANRLIEEIYLTGEIYHLFEAILPEIPCMDALHMIWNGWMKDKICSSRKCWETLVSAMKKQPKLREYIRVFPPLELGMYLSDLLYTSLPESTCNLAYDNVFFVEAETVSKYKSLYSDQYKDLIAKEMKKTRVDEYQKLWINPETTREERIKFVQYRIRYFKDWEIPNDICIWDGFFPIQAARDEGIRERRMRKYSGELKTLILENVWQDCILDKARTKLWDMAVLQFMLPKVKNK</sequence>
<dbReference type="EMBL" id="JACOPK010000013">
    <property type="protein sequence ID" value="MBC5696618.1"/>
    <property type="molecule type" value="Genomic_DNA"/>
</dbReference>
<name>A0ABR7GQQ4_9FIRM</name>
<dbReference type="Proteomes" id="UP000641741">
    <property type="component" value="Unassembled WGS sequence"/>
</dbReference>
<keyword evidence="2" id="KW-1185">Reference proteome</keyword>
<gene>
    <name evidence="1" type="ORF">H8S02_11845</name>
</gene>
<evidence type="ECO:0000313" key="1">
    <source>
        <dbReference type="EMBL" id="MBC5696618.1"/>
    </source>
</evidence>
<protein>
    <recommendedName>
        <fullName evidence="3">DUF4132 domain-containing protein</fullName>
    </recommendedName>
</protein>
<comment type="caution">
    <text evidence="1">The sequence shown here is derived from an EMBL/GenBank/DDBJ whole genome shotgun (WGS) entry which is preliminary data.</text>
</comment>
<evidence type="ECO:0000313" key="2">
    <source>
        <dbReference type="Proteomes" id="UP000641741"/>
    </source>
</evidence>
<reference evidence="1 2" key="1">
    <citation type="submission" date="2020-08" db="EMBL/GenBank/DDBJ databases">
        <title>Genome public.</title>
        <authorList>
            <person name="Liu C."/>
            <person name="Sun Q."/>
        </authorList>
    </citation>
    <scope>NUCLEOTIDE SEQUENCE [LARGE SCALE GENOMIC DNA]</scope>
    <source>
        <strain evidence="1 2">M2</strain>
    </source>
</reference>
<dbReference type="RefSeq" id="WP_186970686.1">
    <property type="nucleotide sequence ID" value="NZ_JACOPK010000013.1"/>
</dbReference>
<accession>A0ABR7GQQ4</accession>